<dbReference type="Proteomes" id="UP000823882">
    <property type="component" value="Unassembled WGS sequence"/>
</dbReference>
<feature type="transmembrane region" description="Helical" evidence="1">
    <location>
        <begin position="334"/>
        <end position="351"/>
    </location>
</feature>
<reference evidence="2" key="2">
    <citation type="submission" date="2021-04" db="EMBL/GenBank/DDBJ databases">
        <authorList>
            <person name="Gilroy R."/>
        </authorList>
    </citation>
    <scope>NUCLEOTIDE SEQUENCE</scope>
    <source>
        <strain evidence="2">CHK186-1790</strain>
    </source>
</reference>
<feature type="transmembrane region" description="Helical" evidence="1">
    <location>
        <begin position="107"/>
        <end position="124"/>
    </location>
</feature>
<gene>
    <name evidence="2" type="ORF">H9701_06300</name>
</gene>
<dbReference type="Pfam" id="PF06541">
    <property type="entry name" value="ABC_trans_CmpB"/>
    <property type="match status" value="2"/>
</dbReference>
<feature type="transmembrane region" description="Helical" evidence="1">
    <location>
        <begin position="293"/>
        <end position="322"/>
    </location>
</feature>
<feature type="transmembrane region" description="Helical" evidence="1">
    <location>
        <begin position="64"/>
        <end position="86"/>
    </location>
</feature>
<feature type="transmembrane region" description="Helical" evidence="1">
    <location>
        <begin position="144"/>
        <end position="165"/>
    </location>
</feature>
<organism evidence="2 3">
    <name type="scientific">Candidatus Intestinimonas pullistercoris</name>
    <dbReference type="NCBI Taxonomy" id="2838623"/>
    <lineage>
        <taxon>Bacteria</taxon>
        <taxon>Bacillati</taxon>
        <taxon>Bacillota</taxon>
        <taxon>Clostridia</taxon>
        <taxon>Eubacteriales</taxon>
        <taxon>Intestinimonas</taxon>
    </lineage>
</organism>
<sequence>MSFFEVVWLFFVCSFLGWVMETVSEAVRHRRYIDRSLLFSPLCPVYGITAVLLSMGLAELRGNYAFLFLGSALGATVAEWIAGHFLEWVTGTRWWDYSKFRWNLDGYICLYASALWGVLGLILVEWGTPLLLTFFRWVPALPMQIVLCALLLLLAVDLLATGLSLSGLRNRMPRVETVGHRLAVLTLRLGLWIFRRCDAHIRRAHPAAVMGRRREKSQVSVFARGTSFYSITLLFAAGSLCGDLVETIFCRIRLGEWMSRSSLVWGPFSVVWGMALAGGTLLMYRYRHYSSSFFFVAGTLLGGLYEYLCSVCSEAILGTVFWDYSAIPFNLGGRINLLYCFFWGFAAVAWFRGLYPYLAKWIAKIPERAGKWFVRALTVFLAVDMLVSGLALLRYSARHAGEPADAAWEVWMDTHYGDEVMERIYPKAVFTD</sequence>
<protein>
    <submittedName>
        <fullName evidence="2">ABC transporter permease</fullName>
    </submittedName>
</protein>
<evidence type="ECO:0000313" key="2">
    <source>
        <dbReference type="EMBL" id="HJC41146.1"/>
    </source>
</evidence>
<proteinExistence type="predicted"/>
<comment type="caution">
    <text evidence="2">The sequence shown here is derived from an EMBL/GenBank/DDBJ whole genome shotgun (WGS) entry which is preliminary data.</text>
</comment>
<evidence type="ECO:0000313" key="3">
    <source>
        <dbReference type="Proteomes" id="UP000823882"/>
    </source>
</evidence>
<feature type="transmembrane region" description="Helical" evidence="1">
    <location>
        <begin position="265"/>
        <end position="286"/>
    </location>
</feature>
<keyword evidence="1" id="KW-0812">Transmembrane</keyword>
<accession>A0A9D2T0R6</accession>
<reference evidence="2" key="1">
    <citation type="journal article" date="2021" name="PeerJ">
        <title>Extensive microbial diversity within the chicken gut microbiome revealed by metagenomics and culture.</title>
        <authorList>
            <person name="Gilroy R."/>
            <person name="Ravi A."/>
            <person name="Getino M."/>
            <person name="Pursley I."/>
            <person name="Horton D.L."/>
            <person name="Alikhan N.F."/>
            <person name="Baker D."/>
            <person name="Gharbi K."/>
            <person name="Hall N."/>
            <person name="Watson M."/>
            <person name="Adriaenssens E.M."/>
            <person name="Foster-Nyarko E."/>
            <person name="Jarju S."/>
            <person name="Secka A."/>
            <person name="Antonio M."/>
            <person name="Oren A."/>
            <person name="Chaudhuri R.R."/>
            <person name="La Ragione R."/>
            <person name="Hildebrand F."/>
            <person name="Pallen M.J."/>
        </authorList>
    </citation>
    <scope>NUCLEOTIDE SEQUENCE</scope>
    <source>
        <strain evidence="2">CHK186-1790</strain>
    </source>
</reference>
<feature type="transmembrane region" description="Helical" evidence="1">
    <location>
        <begin position="221"/>
        <end position="245"/>
    </location>
</feature>
<dbReference type="InterPro" id="IPR010540">
    <property type="entry name" value="CmpB_TMEM229"/>
</dbReference>
<feature type="transmembrane region" description="Helical" evidence="1">
    <location>
        <begin position="36"/>
        <end position="58"/>
    </location>
</feature>
<evidence type="ECO:0000256" key="1">
    <source>
        <dbReference type="SAM" id="Phobius"/>
    </source>
</evidence>
<dbReference type="AlphaFoldDB" id="A0A9D2T0R6"/>
<feature type="transmembrane region" description="Helical" evidence="1">
    <location>
        <begin position="372"/>
        <end position="393"/>
    </location>
</feature>
<keyword evidence="1" id="KW-0472">Membrane</keyword>
<dbReference type="EMBL" id="DWWJ01000109">
    <property type="protein sequence ID" value="HJC41146.1"/>
    <property type="molecule type" value="Genomic_DNA"/>
</dbReference>
<keyword evidence="1" id="KW-1133">Transmembrane helix</keyword>
<name>A0A9D2T0R6_9FIRM</name>
<feature type="transmembrane region" description="Helical" evidence="1">
    <location>
        <begin position="6"/>
        <end position="24"/>
    </location>
</feature>